<dbReference type="AlphaFoldDB" id="A0A7Y7RT76"/>
<dbReference type="Proteomes" id="UP000560470">
    <property type="component" value="Unassembled WGS sequence"/>
</dbReference>
<dbReference type="EMBL" id="JACAOZ010000014">
    <property type="protein sequence ID" value="NVZ57987.1"/>
    <property type="molecule type" value="Genomic_DNA"/>
</dbReference>
<proteinExistence type="predicted"/>
<evidence type="ECO:0000313" key="2">
    <source>
        <dbReference type="Proteomes" id="UP000560470"/>
    </source>
</evidence>
<organism evidence="1 2">
    <name type="scientific">Pseudomonas edaphica</name>
    <dbReference type="NCBI Taxonomy" id="2006980"/>
    <lineage>
        <taxon>Bacteria</taxon>
        <taxon>Pseudomonadati</taxon>
        <taxon>Pseudomonadota</taxon>
        <taxon>Gammaproteobacteria</taxon>
        <taxon>Pseudomonadales</taxon>
        <taxon>Pseudomonadaceae</taxon>
        <taxon>Pseudomonas</taxon>
    </lineage>
</organism>
<name>A0A7Y7RT76_9PSED</name>
<gene>
    <name evidence="1" type="ORF">HX797_17125</name>
</gene>
<accession>A0A7Y7RT76</accession>
<dbReference type="GeneID" id="93466915"/>
<reference evidence="1 2" key="1">
    <citation type="submission" date="2020-04" db="EMBL/GenBank/DDBJ databases">
        <title>Molecular characterization of pseudomonads from Agaricus bisporus reveal novel blotch 2 pathogens in Western Europe.</title>
        <authorList>
            <person name="Taparia T."/>
            <person name="Krijger M."/>
            <person name="Haynes E."/>
            <person name="Elpinstone J.G."/>
            <person name="Noble R."/>
            <person name="Van Der Wolf J."/>
        </authorList>
    </citation>
    <scope>NUCLEOTIDE SEQUENCE [LARGE SCALE GENOMIC DNA]</scope>
    <source>
        <strain evidence="1 2">B7002</strain>
    </source>
</reference>
<evidence type="ECO:0000313" key="1">
    <source>
        <dbReference type="EMBL" id="NVZ57987.1"/>
    </source>
</evidence>
<comment type="caution">
    <text evidence="1">The sequence shown here is derived from an EMBL/GenBank/DDBJ whole genome shotgun (WGS) entry which is preliminary data.</text>
</comment>
<sequence>MTTRITSAEYESAATIRCAHSWDHHATHIEVSHTHDHDPIEHIVVCAECARLAGLVLCCACVDEALLVHAGSASCEMTPVYAPNELVDGCCAKHIALRLQLALTSDLSSPQARGG</sequence>
<dbReference type="RefSeq" id="WP_159959971.1">
    <property type="nucleotide sequence ID" value="NZ_JACAOZ010000014.1"/>
</dbReference>
<protein>
    <submittedName>
        <fullName evidence="1">Uncharacterized protein</fullName>
    </submittedName>
</protein>